<gene>
    <name evidence="1" type="ORF">B5V00_10520</name>
</gene>
<dbReference type="RefSeq" id="WP_085010748.1">
    <property type="nucleotide sequence ID" value="NZ_NAAD01000012.1"/>
</dbReference>
<evidence type="ECO:0000313" key="1">
    <source>
        <dbReference type="EMBL" id="ORJ59318.1"/>
    </source>
</evidence>
<keyword evidence="2" id="KW-1185">Reference proteome</keyword>
<proteinExistence type="predicted"/>
<name>A0A1X0Y2J1_9BACT</name>
<comment type="caution">
    <text evidence="1">The sequence shown here is derived from an EMBL/GenBank/DDBJ whole genome shotgun (WGS) entry which is preliminary data.</text>
</comment>
<protein>
    <submittedName>
        <fullName evidence="1">Uncharacterized protein</fullName>
    </submittedName>
</protein>
<accession>A0A1X0Y2J1</accession>
<evidence type="ECO:0000313" key="2">
    <source>
        <dbReference type="Proteomes" id="UP000193136"/>
    </source>
</evidence>
<reference evidence="1 2" key="1">
    <citation type="submission" date="2017-03" db="EMBL/GenBank/DDBJ databases">
        <title>Genome sequence of Geothermobacter sp. EPR-M, Deep-Sea Iron Reducer.</title>
        <authorList>
            <person name="Tully B."/>
            <person name="Savalia P."/>
            <person name="Abuyen K."/>
            <person name="Baughan C."/>
            <person name="Romero E."/>
            <person name="Ronkowski C."/>
            <person name="Torres B."/>
            <person name="Tremblay J."/>
            <person name="Trujillo A."/>
            <person name="Tyler M."/>
            <person name="Perez-Rodriguez I."/>
            <person name="Amend J."/>
        </authorList>
    </citation>
    <scope>NUCLEOTIDE SEQUENCE [LARGE SCALE GENOMIC DNA]</scope>
    <source>
        <strain evidence="1 2">EPR-M</strain>
    </source>
</reference>
<dbReference type="Proteomes" id="UP000193136">
    <property type="component" value="Unassembled WGS sequence"/>
</dbReference>
<organism evidence="1 2">
    <name type="scientific">Geothermobacter hydrogeniphilus</name>
    <dbReference type="NCBI Taxonomy" id="1969733"/>
    <lineage>
        <taxon>Bacteria</taxon>
        <taxon>Pseudomonadati</taxon>
        <taxon>Thermodesulfobacteriota</taxon>
        <taxon>Desulfuromonadia</taxon>
        <taxon>Desulfuromonadales</taxon>
        <taxon>Geothermobacteraceae</taxon>
        <taxon>Geothermobacter</taxon>
    </lineage>
</organism>
<sequence>MTDRQQLSGYIEQLSYILGKIRHYRKQNQYVYPRPFASWNKGYNRLVEDLQAAQVLSAPPFKLTDADFSPSGKSIRPETVDKLVRTIRQQIVHLEEKLEELTRKAVEKAAGPHPLERFFSRDREGRPIEPPAEDDLALVVVPAGTAGEQLFRRGIQPALEARGFRCFRAEGFLADSNGFAELCRRLHACRLVILDLAGCSPEVMLALGLACGCGKPLIQLQQPGEASAVVPVGSALLPYDDAATVAEELEAMLTKVLPESVSSLSADSTSH</sequence>
<dbReference type="STRING" id="1969733.B5V00_10520"/>
<dbReference type="AlphaFoldDB" id="A0A1X0Y2J1"/>
<dbReference type="OrthoDB" id="5401779at2"/>
<dbReference type="EMBL" id="NAAD01000012">
    <property type="protein sequence ID" value="ORJ59318.1"/>
    <property type="molecule type" value="Genomic_DNA"/>
</dbReference>